<dbReference type="Pfam" id="PF00145">
    <property type="entry name" value="DNA_methylase"/>
    <property type="match status" value="2"/>
</dbReference>
<dbReference type="InterPro" id="IPR001525">
    <property type="entry name" value="C5_MeTfrase"/>
</dbReference>
<keyword evidence="3 5" id="KW-0808">Transferase</keyword>
<name>A0AA38WYA2_9EURO</name>
<dbReference type="PANTHER" id="PTHR10629">
    <property type="entry name" value="CYTOSINE-SPECIFIC METHYLTRANSFERASE"/>
    <property type="match status" value="1"/>
</dbReference>
<dbReference type="Gene3D" id="3.90.120.10">
    <property type="entry name" value="DNA Methylase, subunit A, domain 2"/>
    <property type="match status" value="1"/>
</dbReference>
<dbReference type="PANTHER" id="PTHR10629:SF52">
    <property type="entry name" value="DNA (CYTOSINE-5)-METHYLTRANSFERASE 1"/>
    <property type="match status" value="1"/>
</dbReference>
<evidence type="ECO:0000256" key="4">
    <source>
        <dbReference type="ARBA" id="ARBA00022691"/>
    </source>
</evidence>
<dbReference type="EC" id="2.1.1.37" evidence="1"/>
<evidence type="ECO:0000256" key="1">
    <source>
        <dbReference type="ARBA" id="ARBA00011975"/>
    </source>
</evidence>
<accession>A0AA38WYA2</accession>
<dbReference type="Gene3D" id="3.40.50.150">
    <property type="entry name" value="Vaccinia Virus protein VP39"/>
    <property type="match status" value="1"/>
</dbReference>
<dbReference type="InterPro" id="IPR050390">
    <property type="entry name" value="C5-Methyltransferase"/>
</dbReference>
<dbReference type="GO" id="GO:0005634">
    <property type="term" value="C:nucleus"/>
    <property type="evidence" value="ECO:0007669"/>
    <property type="project" value="TreeGrafter"/>
</dbReference>
<sequence>MAPSKVPEPRHTIDLRQFNGRKRSAIFVGRVGKSFCRGDGRMHQLRSQQGLADLMEDEEDYYSYRHENLNYRIYPGSETTESGKILDVRYLRPLPAGSLQPLELRSGCGVELDDGTFLKINSCRVDHRDKPYITGNLLLPQSHQDLFMPSRENELVTMFRIKEEELEWEWVELTVDPSRIVSTCTIVYTNQPYQTLNYTKDVREAGRYAASLFFCRYMSADLNVDLEHNTKKPDCPKTGKIEHFGERHADDVIVVTKDGWHVPCRASDRDIRTQWRGVQHCALGGSHVHESTFTRQYTFAEAFCGAGGVSLGAYNTGLKTQFAFDRGGPSLDTYRHNFQYIRQTGVSAVQMKAEDFVAAAAGTDKCMVDFLHLSPPCQAFVGSNRRPADTSAQISAFLTVKDLVKYCKPRIATFEEVETLANCDMREWFCHMVSFFVENGYSMQWKAVQLWQFGVPQTRVRLVVIASGPGERLPRYVKPTHCRQEALASGFSVGREPFPTIEQAVSGIPEGAPNHDLEGRFFITPGLARKANELERTIMTEEKDHHYHPNGQRAYTIREYARLQTFDDDFVFVGDFGDQLSQIGNDVPPKFAETLYRHLKRELQEADEKELHAQR</sequence>
<evidence type="ECO:0000256" key="2">
    <source>
        <dbReference type="ARBA" id="ARBA00022603"/>
    </source>
</evidence>
<dbReference type="Proteomes" id="UP001172673">
    <property type="component" value="Unassembled WGS sequence"/>
</dbReference>
<organism evidence="6 7">
    <name type="scientific">Cladophialophora chaetospira</name>
    <dbReference type="NCBI Taxonomy" id="386627"/>
    <lineage>
        <taxon>Eukaryota</taxon>
        <taxon>Fungi</taxon>
        <taxon>Dikarya</taxon>
        <taxon>Ascomycota</taxon>
        <taxon>Pezizomycotina</taxon>
        <taxon>Eurotiomycetes</taxon>
        <taxon>Chaetothyriomycetidae</taxon>
        <taxon>Chaetothyriales</taxon>
        <taxon>Herpotrichiellaceae</taxon>
        <taxon>Cladophialophora</taxon>
    </lineage>
</organism>
<keyword evidence="7" id="KW-1185">Reference proteome</keyword>
<keyword evidence="2 5" id="KW-0489">Methyltransferase</keyword>
<dbReference type="InterPro" id="IPR029063">
    <property type="entry name" value="SAM-dependent_MTases_sf"/>
</dbReference>
<evidence type="ECO:0000313" key="6">
    <source>
        <dbReference type="EMBL" id="KAJ9603388.1"/>
    </source>
</evidence>
<evidence type="ECO:0000313" key="7">
    <source>
        <dbReference type="Proteomes" id="UP001172673"/>
    </source>
</evidence>
<dbReference type="GO" id="GO:0003886">
    <property type="term" value="F:DNA (cytosine-5-)-methyltransferase activity"/>
    <property type="evidence" value="ECO:0007669"/>
    <property type="project" value="UniProtKB-EC"/>
</dbReference>
<dbReference type="EMBL" id="JAPDRK010000022">
    <property type="protein sequence ID" value="KAJ9603388.1"/>
    <property type="molecule type" value="Genomic_DNA"/>
</dbReference>
<feature type="active site" evidence="5">
    <location>
        <position position="377"/>
    </location>
</feature>
<proteinExistence type="inferred from homology"/>
<dbReference type="PROSITE" id="PS51679">
    <property type="entry name" value="SAM_MT_C5"/>
    <property type="match status" value="1"/>
</dbReference>
<dbReference type="GO" id="GO:0044027">
    <property type="term" value="P:negative regulation of gene expression via chromosomal CpG island methylation"/>
    <property type="evidence" value="ECO:0007669"/>
    <property type="project" value="TreeGrafter"/>
</dbReference>
<reference evidence="6" key="1">
    <citation type="submission" date="2022-10" db="EMBL/GenBank/DDBJ databases">
        <title>Culturing micro-colonial fungi from biological soil crusts in the Mojave desert and describing Neophaeococcomyces mojavensis, and introducing the new genera and species Taxawa tesnikishii.</title>
        <authorList>
            <person name="Kurbessoian T."/>
            <person name="Stajich J.E."/>
        </authorList>
    </citation>
    <scope>NUCLEOTIDE SEQUENCE</scope>
    <source>
        <strain evidence="6">TK_41</strain>
    </source>
</reference>
<dbReference type="GO" id="GO:0032259">
    <property type="term" value="P:methylation"/>
    <property type="evidence" value="ECO:0007669"/>
    <property type="project" value="UniProtKB-KW"/>
</dbReference>
<gene>
    <name evidence="6" type="ORF">H2200_012166</name>
</gene>
<dbReference type="AlphaFoldDB" id="A0AA38WYA2"/>
<dbReference type="SUPFAM" id="SSF53335">
    <property type="entry name" value="S-adenosyl-L-methionine-dependent methyltransferases"/>
    <property type="match status" value="1"/>
</dbReference>
<protein>
    <recommendedName>
        <fullName evidence="1">DNA (cytosine-5-)-methyltransferase</fullName>
        <ecNumber evidence="1">2.1.1.37</ecNumber>
    </recommendedName>
</protein>
<evidence type="ECO:0000256" key="3">
    <source>
        <dbReference type="ARBA" id="ARBA00022679"/>
    </source>
</evidence>
<evidence type="ECO:0000256" key="5">
    <source>
        <dbReference type="PROSITE-ProRule" id="PRU01016"/>
    </source>
</evidence>
<dbReference type="PRINTS" id="PR00105">
    <property type="entry name" value="C5METTRFRASE"/>
</dbReference>
<comment type="similarity">
    <text evidence="5">Belongs to the class I-like SAM-binding methyltransferase superfamily. C5-methyltransferase family.</text>
</comment>
<keyword evidence="4 5" id="KW-0949">S-adenosyl-L-methionine</keyword>
<dbReference type="GO" id="GO:0003677">
    <property type="term" value="F:DNA binding"/>
    <property type="evidence" value="ECO:0007669"/>
    <property type="project" value="TreeGrafter"/>
</dbReference>
<comment type="caution">
    <text evidence="6">The sequence shown here is derived from an EMBL/GenBank/DDBJ whole genome shotgun (WGS) entry which is preliminary data.</text>
</comment>